<reference evidence="8" key="1">
    <citation type="submission" date="2025-08" db="UniProtKB">
        <authorList>
            <consortium name="RefSeq"/>
        </authorList>
    </citation>
    <scope>IDENTIFICATION</scope>
    <source>
        <tissue evidence="8">Entire body</tissue>
    </source>
</reference>
<dbReference type="CDD" id="cd17685">
    <property type="entry name" value="RUN_RUSC"/>
    <property type="match status" value="1"/>
</dbReference>
<feature type="compositionally biased region" description="Polar residues" evidence="3">
    <location>
        <begin position="376"/>
        <end position="389"/>
    </location>
</feature>
<feature type="compositionally biased region" description="Basic and acidic residues" evidence="3">
    <location>
        <begin position="514"/>
        <end position="525"/>
    </location>
</feature>
<feature type="region of interest" description="Disordered" evidence="3">
    <location>
        <begin position="1302"/>
        <end position="1322"/>
    </location>
</feature>
<feature type="region of interest" description="Disordered" evidence="3">
    <location>
        <begin position="346"/>
        <end position="389"/>
    </location>
</feature>
<dbReference type="SUPFAM" id="SSF140741">
    <property type="entry name" value="RUN domain-like"/>
    <property type="match status" value="1"/>
</dbReference>
<dbReference type="PANTHER" id="PTHR15591:SF13">
    <property type="entry name" value="RUN DOMAIN-CONTAINING PROTEIN"/>
    <property type="match status" value="1"/>
</dbReference>
<feature type="compositionally biased region" description="Polar residues" evidence="3">
    <location>
        <begin position="1615"/>
        <end position="1627"/>
    </location>
</feature>
<feature type="region of interest" description="Disordered" evidence="3">
    <location>
        <begin position="954"/>
        <end position="978"/>
    </location>
</feature>
<feature type="region of interest" description="Disordered" evidence="3">
    <location>
        <begin position="1414"/>
        <end position="1635"/>
    </location>
</feature>
<feature type="region of interest" description="Disordered" evidence="3">
    <location>
        <begin position="809"/>
        <end position="839"/>
    </location>
</feature>
<dbReference type="Proteomes" id="UP000192223">
    <property type="component" value="Unplaced"/>
</dbReference>
<evidence type="ECO:0000313" key="7">
    <source>
        <dbReference type="Proteomes" id="UP000192223"/>
    </source>
</evidence>
<evidence type="ECO:0000259" key="5">
    <source>
        <dbReference type="PROSITE" id="PS50002"/>
    </source>
</evidence>
<name>A0A1W4X7J7_AGRPL</name>
<protein>
    <submittedName>
        <fullName evidence="8">Uncharacterized protein LOC108739128 isoform X1</fullName>
    </submittedName>
</protein>
<feature type="compositionally biased region" description="Low complexity" evidence="3">
    <location>
        <begin position="308"/>
        <end position="320"/>
    </location>
</feature>
<dbReference type="SMART" id="SM00326">
    <property type="entry name" value="SH3"/>
    <property type="match status" value="1"/>
</dbReference>
<sequence length="1715" mass="190734">MIVLLLCCMMKLIEFSTGKPDGKKQRRKLYRKRRGKAMNDLGVGGGGKILAHSPGSDCNSNHHLSSNSCFSSTSTQDIDFIQDNSDYQWFLDYNYRDGSTNHHTSILSLSEAYGGNGVVQGGDIRYYDALAKNMDANLAEADMESFRTEDIHALLTNLPTMCTDPLSQECPRQYILYGSSPFSQTISRHGESFASVSGSMLAKFDFESSLSPHSNSQCDGGDSANSMSICKSELLFSPIKESPPFTAGVGIGGFGGNYSVDSLDCGDFMSEQDILLTCQANKDNYTIAFEGSITMYSEDSDFHESEKSNSASGVSSSRCSGELKMHVKNPKVTNISMAQSDSGGFTTWSNLKKRNSENQLKRRPSGNNNSEEDTNNDYNHTDNVLKSQSMPDLCKQKRYATNDAKNQNFIITHQMDSIISSEKKPVKVFDIQHQIRSCSGSGGSILSDMATSTDGTVSSTEQASKHQKPNLNLVKLFMKQKSVSAEGMSLGMDQSRTTNNSETHSANSSQFLDSKQESQTEPDRNECFEDSLLVCQKPIETSHRTHELIVEEDEEVSRSESIEQLTESFSKLDLTDNSYRDPSPIVTTSNNNNNPSVATKNVTSSPIKKIAETRIRRTSTEVPAHLINRSIQTSCYVDTNLKNAPYKLNCNSAKEFVKVVEPSFLTKLKKDSEVKKPVYVLYPNYVLPDLNFLHGKEDIAKVLLMPHKNPKELRHIDRKRPVSFNDVEALREKGFSHVKDWDSLNFLLPTEYRKILADVPEVATKLKNKDDILLGSLKPSFCQSPPVSRKSRPASCDCAKLMNRTNSLERVSSSSSVTTQPSSGYRGSSTILTDSQSSPANPNNLNPLFVYRYDSVTSSEASLMVSERNRSITTIAPPYPKRSLSLENKAEIVPPRPPLPKSILRRSLETVKSRKLGDQNKRFSMFEAMEEEIDYEQNQNKRYSMQEQFTFNRNKRISETEDEGVDAGTSSSSLDEPQCKLVSSPRFKTELPLHKVNYEELAQLEEYLKMSGFSSSDPDDLDEEGMMQLRSYVAKFLALKINQSSSENSEGKKIVSFAERINVNVETKPPNNSPNVSALLSQKHHHYHGKTNADDSVGKKSYDLSQKRSLVAAVTDAVEKMVTHFSPASNQEELNALGDSSVNPACAKLALSTLCPALYAILSDGLKPSLDTTFGPINNSVWQVVEVSSHQGPLTKALNELVMRINTEDTITEGLVKFNAFIFGLLNVRSLDAWFSYLRTRESVLKKHYEQDSLLVLAHTGSVSVRGLMDTLITTLEPLALLPFRFDLLFEHRQLHESLKRMDSYQQPLSPSHPKSPGFKTSKQWTFSKLSSHSNSDTDEVSAATVQYFSPKHAPQSPINARPKTYPERPRSCTDSNFSKPTFKLGDDVTKKRWSGISPTSKLFQAYDRLAKEDDEDYTDSLETCPQKKKSEREGNQEDECSSNEEVVQLPEEGPDSLDSNLSDSKPINGRRFKKLQMKWEMLSGKESTSSGGSPPQSPTHGNKSKIPRPVTSPNRPSGIPVAVNNINKTTGKKAVTPPGTSTTKAIGQTRTPGGSNVAKSNAGLKKNSPATRTSRLDRLENYEESPRPMTRPSSLPYKPGNNRSNKSLPPRRAVSSSVGRKTTSPKVQIPKKLSTSKYKKVRKTWNGFQNVHVEKRYVKALSHRLPSESGHLSYNTGDQLKVILEVDQKWLLCCKGSQKGLVPKTDVIADNERF</sequence>
<dbReference type="PROSITE" id="PS50826">
    <property type="entry name" value="RUN"/>
    <property type="match status" value="1"/>
</dbReference>
<dbReference type="RefSeq" id="XP_018328368.1">
    <property type="nucleotide sequence ID" value="XM_018472866.1"/>
</dbReference>
<feature type="domain" description="RUN" evidence="6">
    <location>
        <begin position="1145"/>
        <end position="1291"/>
    </location>
</feature>
<evidence type="ECO:0000259" key="6">
    <source>
        <dbReference type="PROSITE" id="PS50826"/>
    </source>
</evidence>
<feature type="region of interest" description="Disordered" evidence="3">
    <location>
        <begin position="300"/>
        <end position="320"/>
    </location>
</feature>
<dbReference type="FunCoup" id="A0A1W4X7J7">
    <property type="interactions" value="186"/>
</dbReference>
<dbReference type="GeneID" id="108739128"/>
<dbReference type="Pfam" id="PF02759">
    <property type="entry name" value="RUN"/>
    <property type="match status" value="1"/>
</dbReference>
<dbReference type="Gene3D" id="1.20.58.900">
    <property type="match status" value="1"/>
</dbReference>
<gene>
    <name evidence="8" type="primary">LOC108739128</name>
</gene>
<feature type="compositionally biased region" description="Basic and acidic residues" evidence="3">
    <location>
        <begin position="1575"/>
        <end position="1587"/>
    </location>
</feature>
<dbReference type="InterPro" id="IPR037213">
    <property type="entry name" value="Run_dom_sf"/>
</dbReference>
<dbReference type="PROSITE" id="PS50002">
    <property type="entry name" value="SH3"/>
    <property type="match status" value="1"/>
</dbReference>
<keyword evidence="1 2" id="KW-0728">SH3 domain</keyword>
<evidence type="ECO:0000256" key="4">
    <source>
        <dbReference type="SAM" id="SignalP"/>
    </source>
</evidence>
<dbReference type="InParanoid" id="A0A1W4X7J7"/>
<feature type="signal peptide" evidence="4">
    <location>
        <begin position="1"/>
        <end position="18"/>
    </location>
</feature>
<dbReference type="PANTHER" id="PTHR15591">
    <property type="entry name" value="RUN AND SH3 DOMAIN CONTAINING"/>
    <property type="match status" value="1"/>
</dbReference>
<feature type="chain" id="PRO_5010708041" evidence="4">
    <location>
        <begin position="19"/>
        <end position="1715"/>
    </location>
</feature>
<dbReference type="InterPro" id="IPR036028">
    <property type="entry name" value="SH3-like_dom_sf"/>
</dbReference>
<feature type="compositionally biased region" description="Polar residues" evidence="3">
    <location>
        <begin position="492"/>
        <end position="513"/>
    </location>
</feature>
<feature type="region of interest" description="Disordered" evidence="3">
    <location>
        <begin position="1348"/>
        <end position="1382"/>
    </location>
</feature>
<dbReference type="GO" id="GO:0031410">
    <property type="term" value="C:cytoplasmic vesicle"/>
    <property type="evidence" value="ECO:0007669"/>
    <property type="project" value="TreeGrafter"/>
</dbReference>
<feature type="region of interest" description="Disordered" evidence="3">
    <location>
        <begin position="485"/>
        <end position="525"/>
    </location>
</feature>
<dbReference type="KEGG" id="apln:108739128"/>
<keyword evidence="4" id="KW-0732">Signal</keyword>
<dbReference type="InterPro" id="IPR047343">
    <property type="entry name" value="RUSC1_2"/>
</dbReference>
<accession>A0A1W4X7J7</accession>
<dbReference type="OrthoDB" id="9884296at2759"/>
<feature type="compositionally biased region" description="Low complexity" evidence="3">
    <location>
        <begin position="811"/>
        <end position="823"/>
    </location>
</feature>
<keyword evidence="7" id="KW-1185">Reference proteome</keyword>
<evidence type="ECO:0000256" key="1">
    <source>
        <dbReference type="ARBA" id="ARBA00022443"/>
    </source>
</evidence>
<dbReference type="SMART" id="SM00593">
    <property type="entry name" value="RUN"/>
    <property type="match status" value="1"/>
</dbReference>
<evidence type="ECO:0000256" key="2">
    <source>
        <dbReference type="PROSITE-ProRule" id="PRU00192"/>
    </source>
</evidence>
<feature type="compositionally biased region" description="Polar residues" evidence="3">
    <location>
        <begin position="1539"/>
        <end position="1560"/>
    </location>
</feature>
<dbReference type="Gene3D" id="2.30.30.40">
    <property type="entry name" value="SH3 Domains"/>
    <property type="match status" value="1"/>
</dbReference>
<feature type="compositionally biased region" description="Polar residues" evidence="3">
    <location>
        <begin position="825"/>
        <end position="839"/>
    </location>
</feature>
<proteinExistence type="predicted"/>
<evidence type="ECO:0000256" key="3">
    <source>
        <dbReference type="SAM" id="MobiDB-lite"/>
    </source>
</evidence>
<dbReference type="InterPro" id="IPR001452">
    <property type="entry name" value="SH3_domain"/>
</dbReference>
<feature type="domain" description="SH3" evidence="5">
    <location>
        <begin position="1654"/>
        <end position="1713"/>
    </location>
</feature>
<organism evidence="7 8">
    <name type="scientific">Agrilus planipennis</name>
    <name type="common">Emerald ash borer</name>
    <name type="synonym">Agrilus marcopoli</name>
    <dbReference type="NCBI Taxonomy" id="224129"/>
    <lineage>
        <taxon>Eukaryota</taxon>
        <taxon>Metazoa</taxon>
        <taxon>Ecdysozoa</taxon>
        <taxon>Arthropoda</taxon>
        <taxon>Hexapoda</taxon>
        <taxon>Insecta</taxon>
        <taxon>Pterygota</taxon>
        <taxon>Neoptera</taxon>
        <taxon>Endopterygota</taxon>
        <taxon>Coleoptera</taxon>
        <taxon>Polyphaga</taxon>
        <taxon>Elateriformia</taxon>
        <taxon>Buprestoidea</taxon>
        <taxon>Buprestidae</taxon>
        <taxon>Agrilinae</taxon>
        <taxon>Agrilus</taxon>
    </lineage>
</organism>
<dbReference type="STRING" id="224129.A0A1W4X7J7"/>
<evidence type="ECO:0000313" key="8">
    <source>
        <dbReference type="RefSeq" id="XP_018328368.1"/>
    </source>
</evidence>
<dbReference type="SUPFAM" id="SSF50044">
    <property type="entry name" value="SH3-domain"/>
    <property type="match status" value="1"/>
</dbReference>
<dbReference type="InterPro" id="IPR004012">
    <property type="entry name" value="Run_dom"/>
</dbReference>